<dbReference type="OrthoDB" id="143334at2"/>
<dbReference type="RefSeq" id="WP_097653487.1">
    <property type="nucleotide sequence ID" value="NZ_LYXE01000099.1"/>
</dbReference>
<evidence type="ECO:0008006" key="3">
    <source>
        <dbReference type="Google" id="ProtNLM"/>
    </source>
</evidence>
<reference evidence="1 2" key="1">
    <citation type="submission" date="2016-05" db="EMBL/GenBank/DDBJ databases">
        <authorList>
            <person name="Lavstsen T."/>
            <person name="Jespersen J.S."/>
        </authorList>
    </citation>
    <scope>NUCLEOTIDE SEQUENCE [LARGE SCALE GENOMIC DNA]</scope>
    <source>
        <strain evidence="1 2">B7-9</strain>
    </source>
</reference>
<comment type="caution">
    <text evidence="1">The sequence shown here is derived from an EMBL/GenBank/DDBJ whole genome shotgun (WGS) entry which is preliminary data.</text>
</comment>
<sequence>MYAAFTRAADALFDLADALLTDPLAQRLVELALSPAFRRRWPRLYEALEDGRMDQAALRQTFVDAMPTPPGGKRLLLGLDTSSLFRPEAQTFRDRTYVYQANTPTGRRRPARG</sequence>
<accession>A0A2H3L5H2</accession>
<gene>
    <name evidence="1" type="ORF">A9Q02_15215</name>
</gene>
<name>A0A2H3L5H2_9CHLR</name>
<dbReference type="EMBL" id="LYXE01000099">
    <property type="protein sequence ID" value="PDV98450.1"/>
    <property type="molecule type" value="Genomic_DNA"/>
</dbReference>
<evidence type="ECO:0000313" key="1">
    <source>
        <dbReference type="EMBL" id="PDV98450.1"/>
    </source>
</evidence>
<evidence type="ECO:0000313" key="2">
    <source>
        <dbReference type="Proteomes" id="UP000220922"/>
    </source>
</evidence>
<protein>
    <recommendedName>
        <fullName evidence="3">Transposase IS701-like DDE domain-containing protein</fullName>
    </recommendedName>
</protein>
<proteinExistence type="predicted"/>
<keyword evidence="2" id="KW-1185">Reference proteome</keyword>
<dbReference type="AlphaFoldDB" id="A0A2H3L5H2"/>
<dbReference type="Proteomes" id="UP000220922">
    <property type="component" value="Unassembled WGS sequence"/>
</dbReference>
<organism evidence="1 2">
    <name type="scientific">Candidatus Chloroploca asiatica</name>
    <dbReference type="NCBI Taxonomy" id="1506545"/>
    <lineage>
        <taxon>Bacteria</taxon>
        <taxon>Bacillati</taxon>
        <taxon>Chloroflexota</taxon>
        <taxon>Chloroflexia</taxon>
        <taxon>Chloroflexales</taxon>
        <taxon>Chloroflexineae</taxon>
        <taxon>Oscillochloridaceae</taxon>
        <taxon>Candidatus Chloroploca</taxon>
    </lineage>
</organism>